<keyword evidence="3" id="KW-1185">Reference proteome</keyword>
<name>A0A7J7UGE1_PIPKU</name>
<evidence type="ECO:0000313" key="2">
    <source>
        <dbReference type="EMBL" id="KAF6311943.1"/>
    </source>
</evidence>
<accession>A0A7J7UGE1</accession>
<feature type="region of interest" description="Disordered" evidence="1">
    <location>
        <begin position="57"/>
        <end position="109"/>
    </location>
</feature>
<evidence type="ECO:0000256" key="1">
    <source>
        <dbReference type="SAM" id="MobiDB-lite"/>
    </source>
</evidence>
<sequence length="182" mass="19461">MPGQWEGRPSGATMETSGLRFGSNQVFAVCRGRGGWRLGFLHPFSCKEHLVVQGGHSGAAARVRGKRPLQSHQGPSLQGSASDAPSSSPHPRLSDAHQPLASDLRPSHSSPSPICAGKWLWAAGRCPLPRAPFHPPALWLCAHAPPLLLRAGNCRRTGMRAGQVLAPLRNSKMEPKPVWLSG</sequence>
<protein>
    <submittedName>
        <fullName evidence="2">Uncharacterized protein</fullName>
    </submittedName>
</protein>
<dbReference type="Proteomes" id="UP000558488">
    <property type="component" value="Unassembled WGS sequence"/>
</dbReference>
<reference evidence="2 3" key="1">
    <citation type="journal article" date="2020" name="Nature">
        <title>Six reference-quality genomes reveal evolution of bat adaptations.</title>
        <authorList>
            <person name="Jebb D."/>
            <person name="Huang Z."/>
            <person name="Pippel M."/>
            <person name="Hughes G.M."/>
            <person name="Lavrichenko K."/>
            <person name="Devanna P."/>
            <person name="Winkler S."/>
            <person name="Jermiin L.S."/>
            <person name="Skirmuntt E.C."/>
            <person name="Katzourakis A."/>
            <person name="Burkitt-Gray L."/>
            <person name="Ray D.A."/>
            <person name="Sullivan K.A.M."/>
            <person name="Roscito J.G."/>
            <person name="Kirilenko B.M."/>
            <person name="Davalos L.M."/>
            <person name="Corthals A.P."/>
            <person name="Power M.L."/>
            <person name="Jones G."/>
            <person name="Ransome R.D."/>
            <person name="Dechmann D.K.N."/>
            <person name="Locatelli A.G."/>
            <person name="Puechmaille S.J."/>
            <person name="Fedrigo O."/>
            <person name="Jarvis E.D."/>
            <person name="Hiller M."/>
            <person name="Vernes S.C."/>
            <person name="Myers E.W."/>
            <person name="Teeling E.C."/>
        </authorList>
    </citation>
    <scope>NUCLEOTIDE SEQUENCE [LARGE SCALE GENOMIC DNA]</scope>
    <source>
        <strain evidence="2">MPipKuh1</strain>
        <tissue evidence="2">Flight muscle</tissue>
    </source>
</reference>
<feature type="compositionally biased region" description="Polar residues" evidence="1">
    <location>
        <begin position="70"/>
        <end position="79"/>
    </location>
</feature>
<dbReference type="AlphaFoldDB" id="A0A7J7UGE1"/>
<proteinExistence type="predicted"/>
<evidence type="ECO:0000313" key="3">
    <source>
        <dbReference type="Proteomes" id="UP000558488"/>
    </source>
</evidence>
<gene>
    <name evidence="2" type="ORF">mPipKuh1_009127</name>
</gene>
<dbReference type="EMBL" id="JACAGB010000020">
    <property type="protein sequence ID" value="KAF6311943.1"/>
    <property type="molecule type" value="Genomic_DNA"/>
</dbReference>
<feature type="compositionally biased region" description="Low complexity" evidence="1">
    <location>
        <begin position="80"/>
        <end position="89"/>
    </location>
</feature>
<comment type="caution">
    <text evidence="2">The sequence shown here is derived from an EMBL/GenBank/DDBJ whole genome shotgun (WGS) entry which is preliminary data.</text>
</comment>
<organism evidence="2 3">
    <name type="scientific">Pipistrellus kuhlii</name>
    <name type="common">Kuhl's pipistrelle</name>
    <dbReference type="NCBI Taxonomy" id="59472"/>
    <lineage>
        <taxon>Eukaryota</taxon>
        <taxon>Metazoa</taxon>
        <taxon>Chordata</taxon>
        <taxon>Craniata</taxon>
        <taxon>Vertebrata</taxon>
        <taxon>Euteleostomi</taxon>
        <taxon>Mammalia</taxon>
        <taxon>Eutheria</taxon>
        <taxon>Laurasiatheria</taxon>
        <taxon>Chiroptera</taxon>
        <taxon>Yangochiroptera</taxon>
        <taxon>Vespertilionidae</taxon>
        <taxon>Pipistrellus</taxon>
    </lineage>
</organism>